<dbReference type="RefSeq" id="WP_121346138.1">
    <property type="nucleotide sequence ID" value="NZ_RBLG01000003.1"/>
</dbReference>
<dbReference type="Pfam" id="PF01126">
    <property type="entry name" value="Heme_oxygenase"/>
    <property type="match status" value="1"/>
</dbReference>
<dbReference type="SUPFAM" id="SSF48613">
    <property type="entry name" value="Heme oxygenase-like"/>
    <property type="match status" value="1"/>
</dbReference>
<dbReference type="InterPro" id="IPR016053">
    <property type="entry name" value="Haem_Oase-like"/>
</dbReference>
<dbReference type="Gene3D" id="1.20.910.10">
    <property type="entry name" value="Heme oxygenase-like"/>
    <property type="match status" value="1"/>
</dbReference>
<organism evidence="1 2">
    <name type="scientific">Gillisia mitskevichiae</name>
    <dbReference type="NCBI Taxonomy" id="270921"/>
    <lineage>
        <taxon>Bacteria</taxon>
        <taxon>Pseudomonadati</taxon>
        <taxon>Bacteroidota</taxon>
        <taxon>Flavobacteriia</taxon>
        <taxon>Flavobacteriales</taxon>
        <taxon>Flavobacteriaceae</taxon>
        <taxon>Gillisia</taxon>
    </lineage>
</organism>
<name>A0A495PIF7_9FLAO</name>
<comment type="caution">
    <text evidence="1">The sequence shown here is derived from an EMBL/GenBank/DDBJ whole genome shotgun (WGS) entry which is preliminary data.</text>
</comment>
<dbReference type="CDD" id="cd19166">
    <property type="entry name" value="HemeO-bac"/>
    <property type="match status" value="1"/>
</dbReference>
<dbReference type="GO" id="GO:0004392">
    <property type="term" value="F:heme oxygenase (decyclizing) activity"/>
    <property type="evidence" value="ECO:0007669"/>
    <property type="project" value="InterPro"/>
</dbReference>
<protein>
    <submittedName>
        <fullName evidence="1">Heme oxygenase</fullName>
    </submittedName>
</protein>
<dbReference type="Proteomes" id="UP000276282">
    <property type="component" value="Unassembled WGS sequence"/>
</dbReference>
<keyword evidence="2" id="KW-1185">Reference proteome</keyword>
<dbReference type="OrthoDB" id="114943at2"/>
<reference evidence="1 2" key="1">
    <citation type="submission" date="2018-10" db="EMBL/GenBank/DDBJ databases">
        <title>Genomic Encyclopedia of Archaeal and Bacterial Type Strains, Phase II (KMG-II): from individual species to whole genera.</title>
        <authorList>
            <person name="Goeker M."/>
        </authorList>
    </citation>
    <scope>NUCLEOTIDE SEQUENCE [LARGE SCALE GENOMIC DNA]</scope>
    <source>
        <strain evidence="1 2">DSM 19839</strain>
    </source>
</reference>
<evidence type="ECO:0000313" key="2">
    <source>
        <dbReference type="Proteomes" id="UP000276282"/>
    </source>
</evidence>
<gene>
    <name evidence="1" type="ORF">BC962_2305</name>
</gene>
<dbReference type="EMBL" id="RBLG01000003">
    <property type="protein sequence ID" value="RKS50534.1"/>
    <property type="molecule type" value="Genomic_DNA"/>
</dbReference>
<evidence type="ECO:0000313" key="1">
    <source>
        <dbReference type="EMBL" id="RKS50534.1"/>
    </source>
</evidence>
<dbReference type="GO" id="GO:0006788">
    <property type="term" value="P:heme oxidation"/>
    <property type="evidence" value="ECO:0007669"/>
    <property type="project" value="InterPro"/>
</dbReference>
<dbReference type="InterPro" id="IPR016084">
    <property type="entry name" value="Haem_Oase-like_multi-hlx"/>
</dbReference>
<sequence>MINSLREHTRSLHKEIEKDNLAGLIMDHSISLEEYKTLLLQNYISYKTVEKAVLPFIEDFGSLKSDQLEKDLKFLDVDLNLVEGFENDISCSNKVEALGAAYVLEGSVLGGMMIAKELKNCKKLETIKEHHFFNGNRNNTAGWKTFLKLINSQDFSEEEKLQASNKAKETFTFFGKVFSEVRAYNIESNSVL</sequence>
<accession>A0A495PIF7</accession>
<dbReference type="AlphaFoldDB" id="A0A495PIF7"/>
<proteinExistence type="predicted"/>